<feature type="domain" description="DUF1972" evidence="1">
    <location>
        <begin position="3"/>
        <end position="174"/>
    </location>
</feature>
<evidence type="ECO:0000259" key="1">
    <source>
        <dbReference type="Pfam" id="PF09314"/>
    </source>
</evidence>
<evidence type="ECO:0000313" key="2">
    <source>
        <dbReference type="EMBL" id="PZV86480.1"/>
    </source>
</evidence>
<protein>
    <submittedName>
        <fullName evidence="2">Glycosyltransferase involved in cell wall biosynthesis</fullName>
    </submittedName>
</protein>
<dbReference type="GO" id="GO:0016740">
    <property type="term" value="F:transferase activity"/>
    <property type="evidence" value="ECO:0007669"/>
    <property type="project" value="UniProtKB-KW"/>
</dbReference>
<sequence>MKIAILGTRGIPNAYGGIEEFAEHLSLELVKQGFNITVYQSSDHPFKGNNFQGVRLSRHLNPEKYLGPAGQFIYDLLCILDSRKQNFDIILQVGYTSSSIWSWLLPKRKSIIITNMDGLEWKRSKWNSAVKAFLKQAEKWAVHSSHFLVSDSLAIRNFILDTYEKDSVFIPYGTYSIEQEPSPETIAEFGLTPFEYNLMVARLEPENNIEMIIKATIAAGDLKNKFVITGSTTTKFGKYLLQTYGNHPLIQFTDGIFNREKLSALRFFSNFYFHGHCVGGTNPSLLEAMGGYCLIYAHDNDFNRLILGKNGGYFSTEADIVKLIKTAPRKQMDHPFLATNLKKAKSFYSWKNVAQAYEQIFKELLDGESPKPNHFTPH</sequence>
<dbReference type="EMBL" id="QKTX01000002">
    <property type="protein sequence ID" value="PZV86480.1"/>
    <property type="molecule type" value="Genomic_DNA"/>
</dbReference>
<organism evidence="2 3">
    <name type="scientific">Algoriphagus aquaeductus</name>
    <dbReference type="NCBI Taxonomy" id="475299"/>
    <lineage>
        <taxon>Bacteria</taxon>
        <taxon>Pseudomonadati</taxon>
        <taxon>Bacteroidota</taxon>
        <taxon>Cytophagia</taxon>
        <taxon>Cytophagales</taxon>
        <taxon>Cyclobacteriaceae</taxon>
        <taxon>Algoriphagus</taxon>
    </lineage>
</organism>
<comment type="caution">
    <text evidence="2">The sequence shown here is derived from an EMBL/GenBank/DDBJ whole genome shotgun (WGS) entry which is preliminary data.</text>
</comment>
<accession>A0A326RWP7</accession>
<dbReference type="InterPro" id="IPR015393">
    <property type="entry name" value="DUF1972"/>
</dbReference>
<keyword evidence="2" id="KW-0808">Transferase</keyword>
<dbReference type="SUPFAM" id="SSF53756">
    <property type="entry name" value="UDP-Glycosyltransferase/glycogen phosphorylase"/>
    <property type="match status" value="1"/>
</dbReference>
<dbReference type="Gene3D" id="3.40.50.2000">
    <property type="entry name" value="Glycogen Phosphorylase B"/>
    <property type="match status" value="2"/>
</dbReference>
<dbReference type="AlphaFoldDB" id="A0A326RWP7"/>
<dbReference type="RefSeq" id="WP_111391609.1">
    <property type="nucleotide sequence ID" value="NZ_QKTX01000002.1"/>
</dbReference>
<name>A0A326RWP7_9BACT</name>
<dbReference type="Pfam" id="PF09314">
    <property type="entry name" value="DUF1972"/>
    <property type="match status" value="1"/>
</dbReference>
<evidence type="ECO:0000313" key="3">
    <source>
        <dbReference type="Proteomes" id="UP000248917"/>
    </source>
</evidence>
<dbReference type="Proteomes" id="UP000248917">
    <property type="component" value="Unassembled WGS sequence"/>
</dbReference>
<gene>
    <name evidence="2" type="ORF">CLV31_102380</name>
</gene>
<proteinExistence type="predicted"/>
<keyword evidence="3" id="KW-1185">Reference proteome</keyword>
<dbReference type="OrthoDB" id="9792269at2"/>
<reference evidence="2 3" key="1">
    <citation type="submission" date="2018-06" db="EMBL/GenBank/DDBJ databases">
        <title>Genomic Encyclopedia of Archaeal and Bacterial Type Strains, Phase II (KMG-II): from individual species to whole genera.</title>
        <authorList>
            <person name="Goeker M."/>
        </authorList>
    </citation>
    <scope>NUCLEOTIDE SEQUENCE [LARGE SCALE GENOMIC DNA]</scope>
    <source>
        <strain evidence="2 3">T4</strain>
    </source>
</reference>